<comment type="caution">
    <text evidence="1">The sequence shown here is derived from an EMBL/GenBank/DDBJ whole genome shotgun (WGS) entry which is preliminary data.</text>
</comment>
<proteinExistence type="predicted"/>
<gene>
    <name evidence="1" type="ORF">MTR65_15100</name>
</gene>
<dbReference type="RefSeq" id="WP_243801625.1">
    <property type="nucleotide sequence ID" value="NZ_JALHAT010000031.1"/>
</dbReference>
<protein>
    <submittedName>
        <fullName evidence="1">DUF3142 domain-containing protein</fullName>
    </submittedName>
</protein>
<sequence length="255" mass="27044">MGDEAQVLLVSRRALLGAGVAAFALAACGTRRDSPVRARAYEAFFLWAGVAPPPWLEEASLVYLLAGEVRAVRASGYVPLRAVPRTSAPRVWMCVRVERLDWEEGHYAAVLGQLARWAAAGNAVEGLQIDFDAATHGLAGYAQFLEGLRARLPVRFKLGITGLMDWSAGGAADGLSSLADCVDEIVVQTYQGRATIPGYERYLASLERLGLPYRVGLVEGGAWRAPPGLEAGAGFRGYVVFLVGGAQAAEGAPQA</sequence>
<dbReference type="Proteomes" id="UP001162802">
    <property type="component" value="Unassembled WGS sequence"/>
</dbReference>
<dbReference type="PROSITE" id="PS51318">
    <property type="entry name" value="TAT"/>
    <property type="match status" value="1"/>
</dbReference>
<name>A0ABT0AFS9_9SPHN</name>
<keyword evidence="2" id="KW-1185">Reference proteome</keyword>
<reference evidence="1" key="1">
    <citation type="submission" date="2022-03" db="EMBL/GenBank/DDBJ databases">
        <title>Identification of a novel bacterium isolated from mangrove sediments.</title>
        <authorList>
            <person name="Pan X."/>
        </authorList>
    </citation>
    <scope>NUCLEOTIDE SEQUENCE</scope>
    <source>
        <strain evidence="1">B2637</strain>
    </source>
</reference>
<organism evidence="1 2">
    <name type="scientific">Novosphingobium mangrovi</name>
    <name type="common">ex Hu et al. 2023</name>
    <dbReference type="NCBI Taxonomy" id="2930094"/>
    <lineage>
        <taxon>Bacteria</taxon>
        <taxon>Pseudomonadati</taxon>
        <taxon>Pseudomonadota</taxon>
        <taxon>Alphaproteobacteria</taxon>
        <taxon>Sphingomonadales</taxon>
        <taxon>Sphingomonadaceae</taxon>
        <taxon>Novosphingobium</taxon>
    </lineage>
</organism>
<accession>A0ABT0AFS9</accession>
<evidence type="ECO:0000313" key="1">
    <source>
        <dbReference type="EMBL" id="MCJ1962021.1"/>
    </source>
</evidence>
<dbReference type="Pfam" id="PF11340">
    <property type="entry name" value="DUF3142"/>
    <property type="match status" value="1"/>
</dbReference>
<dbReference type="InterPro" id="IPR021488">
    <property type="entry name" value="DUF3142"/>
</dbReference>
<dbReference type="InterPro" id="IPR006311">
    <property type="entry name" value="TAT_signal"/>
</dbReference>
<evidence type="ECO:0000313" key="2">
    <source>
        <dbReference type="Proteomes" id="UP001162802"/>
    </source>
</evidence>
<dbReference type="EMBL" id="JALHAT010000031">
    <property type="protein sequence ID" value="MCJ1962021.1"/>
    <property type="molecule type" value="Genomic_DNA"/>
</dbReference>